<comment type="caution">
    <text evidence="2">The sequence shown here is derived from an EMBL/GenBank/DDBJ whole genome shotgun (WGS) entry which is preliminary data.</text>
</comment>
<dbReference type="SUPFAM" id="SSF74653">
    <property type="entry name" value="TolA/TonB C-terminal domain"/>
    <property type="match status" value="1"/>
</dbReference>
<reference evidence="2 3" key="1">
    <citation type="submission" date="2020-08" db="EMBL/GenBank/DDBJ databases">
        <title>Description of novel Flavobacterium F-408 isolate.</title>
        <authorList>
            <person name="Saticioglu I.B."/>
            <person name="Duman M."/>
            <person name="Altun S."/>
        </authorList>
    </citation>
    <scope>NUCLEOTIDE SEQUENCE [LARGE SCALE GENOMIC DNA]</scope>
    <source>
        <strain evidence="2 3">F-408</strain>
    </source>
</reference>
<dbReference type="InterPro" id="IPR037682">
    <property type="entry name" value="TonB_C"/>
</dbReference>
<organism evidence="2 3">
    <name type="scientific">Flavobacterium bernardetii</name>
    <dbReference type="NCBI Taxonomy" id="2813823"/>
    <lineage>
        <taxon>Bacteria</taxon>
        <taxon>Pseudomonadati</taxon>
        <taxon>Bacteroidota</taxon>
        <taxon>Flavobacteriia</taxon>
        <taxon>Flavobacteriales</taxon>
        <taxon>Flavobacteriaceae</taxon>
        <taxon>Flavobacterium</taxon>
    </lineage>
</organism>
<evidence type="ECO:0000313" key="2">
    <source>
        <dbReference type="EMBL" id="MBC5835888.1"/>
    </source>
</evidence>
<proteinExistence type="predicted"/>
<name>A0ABR7J1J7_9FLAO</name>
<gene>
    <name evidence="2" type="ORF">H8R27_13415</name>
</gene>
<feature type="domain" description="TonB C-terminal" evidence="1">
    <location>
        <begin position="240"/>
        <end position="303"/>
    </location>
</feature>
<dbReference type="Pfam" id="PF03544">
    <property type="entry name" value="TonB_C"/>
    <property type="match status" value="1"/>
</dbReference>
<dbReference type="RefSeq" id="WP_166130734.1">
    <property type="nucleotide sequence ID" value="NZ_JAANOQ010000008.1"/>
</dbReference>
<protein>
    <submittedName>
        <fullName evidence="2">Energy transducer TonB</fullName>
    </submittedName>
</protein>
<dbReference type="EMBL" id="JACRUN010000009">
    <property type="protein sequence ID" value="MBC5835888.1"/>
    <property type="molecule type" value="Genomic_DNA"/>
</dbReference>
<dbReference type="Proteomes" id="UP000605990">
    <property type="component" value="Unassembled WGS sequence"/>
</dbReference>
<accession>A0ABR7J1J7</accession>
<evidence type="ECO:0000313" key="3">
    <source>
        <dbReference type="Proteomes" id="UP000605990"/>
    </source>
</evidence>
<evidence type="ECO:0000259" key="1">
    <source>
        <dbReference type="Pfam" id="PF03544"/>
    </source>
</evidence>
<dbReference type="Gene3D" id="3.30.1150.10">
    <property type="match status" value="1"/>
</dbReference>
<keyword evidence="3" id="KW-1185">Reference proteome</keyword>
<sequence length="307" mass="35817">MKKIILVAIIFFSLISFGQVYKVEYFDSLNTKVKKDVNYKKVTFEKIGKNFKVSTYEKGILSNASIYSDSLKWKNILKDIEYYKNGKVSKIENYKDFDIFNKETTTFYENGKNKSIFSYERNKDKQNILILKSYWDNKGLQKVVEGNGVYEIIVDPEIIITGNIKEGKQEGVWKSNTSKFPYLIEEYSNGVFISGTRYVSDKDSIVYKELDVMASPKKKMFDFANEINSKIKYNKTDITEGKIEIEFFIDENGKIKSPSIIKGINSEFDTSFLKAIVNCQDWNPSVSRGKKIILKIRYPFMFKFYIE</sequence>